<accession>A0A0F8Z563</accession>
<proteinExistence type="predicted"/>
<gene>
    <name evidence="1" type="ORF">LCGC14_3013370</name>
</gene>
<dbReference type="EMBL" id="LAZR01062428">
    <property type="protein sequence ID" value="KKK61534.1"/>
    <property type="molecule type" value="Genomic_DNA"/>
</dbReference>
<dbReference type="AlphaFoldDB" id="A0A0F8Z563"/>
<protein>
    <submittedName>
        <fullName evidence="1">Uncharacterized protein</fullName>
    </submittedName>
</protein>
<name>A0A0F8Z563_9ZZZZ</name>
<evidence type="ECO:0000313" key="1">
    <source>
        <dbReference type="EMBL" id="KKK61534.1"/>
    </source>
</evidence>
<organism evidence="1">
    <name type="scientific">marine sediment metagenome</name>
    <dbReference type="NCBI Taxonomy" id="412755"/>
    <lineage>
        <taxon>unclassified sequences</taxon>
        <taxon>metagenomes</taxon>
        <taxon>ecological metagenomes</taxon>
    </lineage>
</organism>
<reference evidence="1" key="1">
    <citation type="journal article" date="2015" name="Nature">
        <title>Complex archaea that bridge the gap between prokaryotes and eukaryotes.</title>
        <authorList>
            <person name="Spang A."/>
            <person name="Saw J.H."/>
            <person name="Jorgensen S.L."/>
            <person name="Zaremba-Niedzwiedzka K."/>
            <person name="Martijn J."/>
            <person name="Lind A.E."/>
            <person name="van Eijk R."/>
            <person name="Schleper C."/>
            <person name="Guy L."/>
            <person name="Ettema T.J."/>
        </authorList>
    </citation>
    <scope>NUCLEOTIDE SEQUENCE</scope>
</reference>
<sequence>MSDSFREKLGSGASVIIDGRKTGMELGPEQLIEIPGGLGSHKIDIGTKQ</sequence>
<comment type="caution">
    <text evidence="1">The sequence shown here is derived from an EMBL/GenBank/DDBJ whole genome shotgun (WGS) entry which is preliminary data.</text>
</comment>